<organism evidence="1 2">
    <name type="scientific">Roseimaritima multifibrata</name>
    <dbReference type="NCBI Taxonomy" id="1930274"/>
    <lineage>
        <taxon>Bacteria</taxon>
        <taxon>Pseudomonadati</taxon>
        <taxon>Planctomycetota</taxon>
        <taxon>Planctomycetia</taxon>
        <taxon>Pirellulales</taxon>
        <taxon>Pirellulaceae</taxon>
        <taxon>Roseimaritima</taxon>
    </lineage>
</organism>
<dbReference type="Proteomes" id="UP000320672">
    <property type="component" value="Chromosome"/>
</dbReference>
<name>A0A517MH88_9BACT</name>
<sequence length="108" mass="11716">MDPSGESRIIAVGCGGCMAALGPGAVVCLFANEAFNDSIGECYKSYWNDLPWIHRQATKLACIGCVLRVAGPVVYRWVIRNAGACGPNAWEQIAVRSERVIRFSVLLQ</sequence>
<dbReference type="KEGG" id="rml:FF011L_30250"/>
<proteinExistence type="predicted"/>
<protein>
    <submittedName>
        <fullName evidence="1">Uncharacterized protein</fullName>
    </submittedName>
</protein>
<accession>A0A517MH88</accession>
<dbReference type="AlphaFoldDB" id="A0A517MH88"/>
<keyword evidence="2" id="KW-1185">Reference proteome</keyword>
<dbReference type="EMBL" id="CP036262">
    <property type="protein sequence ID" value="QDS94246.1"/>
    <property type="molecule type" value="Genomic_DNA"/>
</dbReference>
<evidence type="ECO:0000313" key="1">
    <source>
        <dbReference type="EMBL" id="QDS94246.1"/>
    </source>
</evidence>
<reference evidence="1 2" key="1">
    <citation type="submission" date="2019-02" db="EMBL/GenBank/DDBJ databases">
        <title>Deep-cultivation of Planctomycetes and their phenomic and genomic characterization uncovers novel biology.</title>
        <authorList>
            <person name="Wiegand S."/>
            <person name="Jogler M."/>
            <person name="Boedeker C."/>
            <person name="Pinto D."/>
            <person name="Vollmers J."/>
            <person name="Rivas-Marin E."/>
            <person name="Kohn T."/>
            <person name="Peeters S.H."/>
            <person name="Heuer A."/>
            <person name="Rast P."/>
            <person name="Oberbeckmann S."/>
            <person name="Bunk B."/>
            <person name="Jeske O."/>
            <person name="Meyerdierks A."/>
            <person name="Storesund J.E."/>
            <person name="Kallscheuer N."/>
            <person name="Luecker S."/>
            <person name="Lage O.M."/>
            <person name="Pohl T."/>
            <person name="Merkel B.J."/>
            <person name="Hornburger P."/>
            <person name="Mueller R.-W."/>
            <person name="Bruemmer F."/>
            <person name="Labrenz M."/>
            <person name="Spormann A.M."/>
            <person name="Op den Camp H."/>
            <person name="Overmann J."/>
            <person name="Amann R."/>
            <person name="Jetten M.S.M."/>
            <person name="Mascher T."/>
            <person name="Medema M.H."/>
            <person name="Devos D.P."/>
            <person name="Kaster A.-K."/>
            <person name="Ovreas L."/>
            <person name="Rohde M."/>
            <person name="Galperin M.Y."/>
            <person name="Jogler C."/>
        </authorList>
    </citation>
    <scope>NUCLEOTIDE SEQUENCE [LARGE SCALE GENOMIC DNA]</scope>
    <source>
        <strain evidence="1 2">FF011L</strain>
    </source>
</reference>
<evidence type="ECO:0000313" key="2">
    <source>
        <dbReference type="Proteomes" id="UP000320672"/>
    </source>
</evidence>
<gene>
    <name evidence="1" type="ORF">FF011L_30250</name>
</gene>